<gene>
    <name evidence="3" type="ORF">AsAng_0048100</name>
</gene>
<reference evidence="3" key="1">
    <citation type="submission" date="2022-09" db="EMBL/GenBank/DDBJ databases">
        <title>Aureispira anguillicida sp. nov., isolated from Leptocephalus of Japanese eel Anguilla japonica.</title>
        <authorList>
            <person name="Yuasa K."/>
            <person name="Mekata T."/>
            <person name="Ikunari K."/>
        </authorList>
    </citation>
    <scope>NUCLEOTIDE SEQUENCE</scope>
    <source>
        <strain evidence="3">EL160426</strain>
    </source>
</reference>
<proteinExistence type="predicted"/>
<dbReference type="InterPro" id="IPR055414">
    <property type="entry name" value="LRR_R13L4/SHOC2-like"/>
</dbReference>
<dbReference type="Gene3D" id="3.80.10.10">
    <property type="entry name" value="Ribonuclease Inhibitor"/>
    <property type="match status" value="1"/>
</dbReference>
<dbReference type="SUPFAM" id="SSF52075">
    <property type="entry name" value="Outer arm dynein light chain 1"/>
    <property type="match status" value="1"/>
</dbReference>
<accession>A0A915YJB6</accession>
<dbReference type="PANTHER" id="PTHR45752:SF195">
    <property type="entry name" value="LEUCINE-RICH REPEAT (LRR) FAMILY PROTEIN-RELATED"/>
    <property type="match status" value="1"/>
</dbReference>
<keyword evidence="1" id="KW-0677">Repeat</keyword>
<dbReference type="Proteomes" id="UP001060919">
    <property type="component" value="Chromosome"/>
</dbReference>
<evidence type="ECO:0000256" key="1">
    <source>
        <dbReference type="ARBA" id="ARBA00022737"/>
    </source>
</evidence>
<name>A0A915YJB6_9BACT</name>
<dbReference type="PANTHER" id="PTHR45752">
    <property type="entry name" value="LEUCINE-RICH REPEAT-CONTAINING"/>
    <property type="match status" value="1"/>
</dbReference>
<evidence type="ECO:0000259" key="2">
    <source>
        <dbReference type="Pfam" id="PF23598"/>
    </source>
</evidence>
<protein>
    <submittedName>
        <fullName evidence="3">Leucine-rich repeat domain-containing protein</fullName>
    </submittedName>
</protein>
<dbReference type="KEGG" id="aup:AsAng_0048100"/>
<organism evidence="3 4">
    <name type="scientific">Aureispira anguillae</name>
    <dbReference type="NCBI Taxonomy" id="2864201"/>
    <lineage>
        <taxon>Bacteria</taxon>
        <taxon>Pseudomonadati</taxon>
        <taxon>Bacteroidota</taxon>
        <taxon>Saprospiria</taxon>
        <taxon>Saprospirales</taxon>
        <taxon>Saprospiraceae</taxon>
        <taxon>Aureispira</taxon>
    </lineage>
</organism>
<dbReference type="RefSeq" id="WP_264789285.1">
    <property type="nucleotide sequence ID" value="NZ_AP026867.1"/>
</dbReference>
<dbReference type="AlphaFoldDB" id="A0A915YJB6"/>
<sequence>MSYTPDEISKIHLLAQDKDLKNVLLAFELIRGRGIIPALVTDVYWIYNRIIWAQETELENDIYLFFRTYWSQHTKLKKLIPLLEPSSSRQQSVALAVEQQAQTLNLDLTLLAKLLHQHFPSNRHPMNRFLFKYGTTAIRQEILPFLKKREHTGRSLLDLGGFGLQKLPPIILAEKQIQLLKIWGNQLKELPDFWESFQELEVLNIAENQLQVLPHSFSKLKKLQKLYAQDNSFRVPDVIHSIQQLPNIKYLSIAATNAPTTYTLLQNKSLKHFEVLVNHGKSYASEREKNLFLALFLKEDEALKKLTLVDLFQALSDANETIRKTAKERILNWCGGTFDGQLPKQASIAILGIVSFATRNKLNQITTKHIRFTTEINPFTTHILVGDYPENYTAVADRPFIFMTEEDL</sequence>
<evidence type="ECO:0000313" key="4">
    <source>
        <dbReference type="Proteomes" id="UP001060919"/>
    </source>
</evidence>
<dbReference type="Pfam" id="PF23598">
    <property type="entry name" value="LRR_14"/>
    <property type="match status" value="1"/>
</dbReference>
<keyword evidence="4" id="KW-1185">Reference proteome</keyword>
<dbReference type="InterPro" id="IPR032675">
    <property type="entry name" value="LRR_dom_sf"/>
</dbReference>
<dbReference type="EMBL" id="AP026867">
    <property type="protein sequence ID" value="BDS14047.1"/>
    <property type="molecule type" value="Genomic_DNA"/>
</dbReference>
<feature type="domain" description="Disease resistance R13L4/SHOC-2-like LRR" evidence="2">
    <location>
        <begin position="177"/>
        <end position="308"/>
    </location>
</feature>
<dbReference type="InterPro" id="IPR050715">
    <property type="entry name" value="LRR-SigEffector_domain"/>
</dbReference>
<evidence type="ECO:0000313" key="3">
    <source>
        <dbReference type="EMBL" id="BDS14047.1"/>
    </source>
</evidence>